<evidence type="ECO:0000313" key="2">
    <source>
        <dbReference type="Proteomes" id="UP000653480"/>
    </source>
</evidence>
<sequence length="73" mass="8089">MKAPQKFDRHGLVLVGHLDIEVFGIKTLPEDPIVLVDQEILRPETFHSHRTVPIVRDVAVSVAVTGNQKRPGA</sequence>
<gene>
    <name evidence="1" type="ORF">GCM10011574_60300</name>
</gene>
<reference evidence="1" key="1">
    <citation type="journal article" date="2014" name="Int. J. Syst. Evol. Microbiol.">
        <title>Complete genome sequence of Corynebacterium casei LMG S-19264T (=DSM 44701T), isolated from a smear-ripened cheese.</title>
        <authorList>
            <consortium name="US DOE Joint Genome Institute (JGI-PGF)"/>
            <person name="Walter F."/>
            <person name="Albersmeier A."/>
            <person name="Kalinowski J."/>
            <person name="Ruckert C."/>
        </authorList>
    </citation>
    <scope>NUCLEOTIDE SEQUENCE</scope>
    <source>
        <strain evidence="1">CGMCC 4.7138</strain>
    </source>
</reference>
<protein>
    <submittedName>
        <fullName evidence="1">Uncharacterized protein</fullName>
    </submittedName>
</protein>
<dbReference type="AlphaFoldDB" id="A0A8H9LDW2"/>
<comment type="caution">
    <text evidence="1">The sequence shown here is derived from an EMBL/GenBank/DDBJ whole genome shotgun (WGS) entry which is preliminary data.</text>
</comment>
<organism evidence="1 2">
    <name type="scientific">Microbispora bryophytorum</name>
    <dbReference type="NCBI Taxonomy" id="1460882"/>
    <lineage>
        <taxon>Bacteria</taxon>
        <taxon>Bacillati</taxon>
        <taxon>Actinomycetota</taxon>
        <taxon>Actinomycetes</taxon>
        <taxon>Streptosporangiales</taxon>
        <taxon>Streptosporangiaceae</taxon>
        <taxon>Microbispora</taxon>
    </lineage>
</organism>
<dbReference type="Proteomes" id="UP000653480">
    <property type="component" value="Unassembled WGS sequence"/>
</dbReference>
<reference evidence="1" key="2">
    <citation type="submission" date="2020-09" db="EMBL/GenBank/DDBJ databases">
        <authorList>
            <person name="Sun Q."/>
            <person name="Zhou Y."/>
        </authorList>
    </citation>
    <scope>NUCLEOTIDE SEQUENCE</scope>
    <source>
        <strain evidence="1">CGMCC 4.7138</strain>
    </source>
</reference>
<evidence type="ECO:0000313" key="1">
    <source>
        <dbReference type="EMBL" id="GGO27167.1"/>
    </source>
</evidence>
<name>A0A8H9LDW2_9ACTN</name>
<accession>A0A8H9LDW2</accession>
<dbReference type="EMBL" id="BMMN01000015">
    <property type="protein sequence ID" value="GGO27167.1"/>
    <property type="molecule type" value="Genomic_DNA"/>
</dbReference>
<proteinExistence type="predicted"/>
<keyword evidence="2" id="KW-1185">Reference proteome</keyword>